<evidence type="ECO:0000313" key="1">
    <source>
        <dbReference type="EMBL" id="AUD04846.1"/>
    </source>
</evidence>
<evidence type="ECO:0000313" key="2">
    <source>
        <dbReference type="Proteomes" id="UP000232883"/>
    </source>
</evidence>
<dbReference type="InterPro" id="IPR018673">
    <property type="entry name" value="DUF2141"/>
</dbReference>
<dbReference type="Proteomes" id="UP000232883">
    <property type="component" value="Chromosome"/>
</dbReference>
<dbReference type="AlphaFoldDB" id="A0A2K8Z4M5"/>
<reference evidence="1 2" key="1">
    <citation type="submission" date="2017-11" db="EMBL/GenBank/DDBJ databases">
        <title>Taxonomic description and genome sequences of Spirosoma HA7 sp. nov., isolated from pollen microhabitat of Corylus avellana.</title>
        <authorList>
            <person name="Ambika Manirajan B."/>
            <person name="Suarez C."/>
            <person name="Ratering S."/>
            <person name="Geissler-Plaum R."/>
            <person name="Cardinale M."/>
            <person name="Sylvia S."/>
        </authorList>
    </citation>
    <scope>NUCLEOTIDE SEQUENCE [LARGE SCALE GENOMIC DNA]</scope>
    <source>
        <strain evidence="1 2">HA7</strain>
    </source>
</reference>
<dbReference type="EMBL" id="CP025096">
    <property type="protein sequence ID" value="AUD04846.1"/>
    <property type="molecule type" value="Genomic_DNA"/>
</dbReference>
<dbReference type="OrthoDB" id="9788332at2"/>
<organism evidence="1 2">
    <name type="scientific">Spirosoma pollinicola</name>
    <dbReference type="NCBI Taxonomy" id="2057025"/>
    <lineage>
        <taxon>Bacteria</taxon>
        <taxon>Pseudomonadati</taxon>
        <taxon>Bacteroidota</taxon>
        <taxon>Cytophagia</taxon>
        <taxon>Cytophagales</taxon>
        <taxon>Cytophagaceae</taxon>
        <taxon>Spirosoma</taxon>
    </lineage>
</organism>
<sequence>MLYLLSIFSFFLANVPNPDAPKKTNLTVEVHNVRVFTGAVYVAIFKPGKDFPEGKPIEGKKVDASHERVQIAFSVEPGEYAIAVYHDENSNGKMDKRIFGIPKEPFGFSNDFRPKLSAPKFSDCEVKVGDSGKTVRIKLEKMSG</sequence>
<name>A0A2K8Z4M5_9BACT</name>
<accession>A0A2K8Z4M5</accession>
<dbReference type="KEGG" id="spir:CWM47_25190"/>
<dbReference type="RefSeq" id="WP_100991073.1">
    <property type="nucleotide sequence ID" value="NZ_CP025096.1"/>
</dbReference>
<proteinExistence type="predicted"/>
<keyword evidence="2" id="KW-1185">Reference proteome</keyword>
<protein>
    <recommendedName>
        <fullName evidence="3">DUF2141 domain-containing protein</fullName>
    </recommendedName>
</protein>
<dbReference type="Pfam" id="PF09912">
    <property type="entry name" value="DUF2141"/>
    <property type="match status" value="1"/>
</dbReference>
<gene>
    <name evidence="1" type="ORF">CWM47_25190</name>
</gene>
<evidence type="ECO:0008006" key="3">
    <source>
        <dbReference type="Google" id="ProtNLM"/>
    </source>
</evidence>